<dbReference type="InterPro" id="IPR027417">
    <property type="entry name" value="P-loop_NTPase"/>
</dbReference>
<dbReference type="SUPFAM" id="SSF52540">
    <property type="entry name" value="P-loop containing nucleoside triphosphate hydrolases"/>
    <property type="match status" value="1"/>
</dbReference>
<dbReference type="AlphaFoldDB" id="A0A0A2FI67"/>
<dbReference type="RefSeq" id="WP_039419943.1">
    <property type="nucleotide sequence ID" value="NZ_JRAI01000005.1"/>
</dbReference>
<dbReference type="EMBL" id="JRAI01000005">
    <property type="protein sequence ID" value="KGN88014.1"/>
    <property type="molecule type" value="Genomic_DNA"/>
</dbReference>
<name>A0A0A2FI67_9PORP</name>
<dbReference type="OrthoDB" id="1072308at2"/>
<protein>
    <submittedName>
        <fullName evidence="1">Uncharacterized protein</fullName>
    </submittedName>
</protein>
<proteinExistence type="predicted"/>
<dbReference type="Proteomes" id="UP000030130">
    <property type="component" value="Unassembled WGS sequence"/>
</dbReference>
<accession>A0A0A2FI67</accession>
<dbReference type="Gene3D" id="3.40.50.300">
    <property type="entry name" value="P-loop containing nucleotide triphosphate hydrolases"/>
    <property type="match status" value="1"/>
</dbReference>
<evidence type="ECO:0000313" key="1">
    <source>
        <dbReference type="EMBL" id="KGN88014.1"/>
    </source>
</evidence>
<comment type="caution">
    <text evidence="1">The sequence shown here is derived from an EMBL/GenBank/DDBJ whole genome shotgun (WGS) entry which is preliminary data.</text>
</comment>
<reference evidence="1 2" key="1">
    <citation type="submission" date="2014-08" db="EMBL/GenBank/DDBJ databases">
        <title>Porphyromonas gulae strain:COT-052_OH1451 Genome sequencing.</title>
        <authorList>
            <person name="Wallis C."/>
            <person name="Deusch O."/>
            <person name="O'Flynn C."/>
            <person name="Davis I."/>
            <person name="Jospin G."/>
            <person name="Darling A.E."/>
            <person name="Coil D.A."/>
            <person name="Alexiev A."/>
            <person name="Horsfall A."/>
            <person name="Kirkwood N."/>
            <person name="Harris S."/>
            <person name="Eisen J.A."/>
        </authorList>
    </citation>
    <scope>NUCLEOTIDE SEQUENCE [LARGE SCALE GENOMIC DNA]</scope>
    <source>
        <strain evidence="2">COT-052 OH1451</strain>
    </source>
</reference>
<evidence type="ECO:0000313" key="2">
    <source>
        <dbReference type="Proteomes" id="UP000030130"/>
    </source>
</evidence>
<sequence length="198" mass="22219">MDISSFEASMLKHGMSLPPQPIRISVPNAKERLSEVMTYFLAKQGRKATWHQPYDEVAEWLEDNKGLGLMLLGSCGLGKTYLARYVIPAILLEDSGKVAHFYSMQDVNKDIDAVMKHSIVVLDDIGVEEAANQYGNKRVALAEISDWAEKNGKLLIATSNLRPNEIRDRYGDRIFDRLCAITKKVGFNGIESSRATNW</sequence>
<gene>
    <name evidence="1" type="ORF">HR08_01105</name>
</gene>
<dbReference type="CDD" id="cd00009">
    <property type="entry name" value="AAA"/>
    <property type="match status" value="1"/>
</dbReference>
<organism evidence="1 2">
    <name type="scientific">Porphyromonas gulae</name>
    <dbReference type="NCBI Taxonomy" id="111105"/>
    <lineage>
        <taxon>Bacteria</taxon>
        <taxon>Pseudomonadati</taxon>
        <taxon>Bacteroidota</taxon>
        <taxon>Bacteroidia</taxon>
        <taxon>Bacteroidales</taxon>
        <taxon>Porphyromonadaceae</taxon>
        <taxon>Porphyromonas</taxon>
    </lineage>
</organism>